<name>A0A067QQV5_ZOONE</name>
<dbReference type="InParanoid" id="A0A067QQV5"/>
<dbReference type="AlphaFoldDB" id="A0A067QQV5"/>
<protein>
    <submittedName>
        <fullName evidence="1">Uncharacterized protein</fullName>
    </submittedName>
</protein>
<organism evidence="1 2">
    <name type="scientific">Zootermopsis nevadensis</name>
    <name type="common">Dampwood termite</name>
    <dbReference type="NCBI Taxonomy" id="136037"/>
    <lineage>
        <taxon>Eukaryota</taxon>
        <taxon>Metazoa</taxon>
        <taxon>Ecdysozoa</taxon>
        <taxon>Arthropoda</taxon>
        <taxon>Hexapoda</taxon>
        <taxon>Insecta</taxon>
        <taxon>Pterygota</taxon>
        <taxon>Neoptera</taxon>
        <taxon>Polyneoptera</taxon>
        <taxon>Dictyoptera</taxon>
        <taxon>Blattodea</taxon>
        <taxon>Blattoidea</taxon>
        <taxon>Termitoidae</taxon>
        <taxon>Termopsidae</taxon>
        <taxon>Zootermopsis</taxon>
    </lineage>
</organism>
<evidence type="ECO:0000313" key="2">
    <source>
        <dbReference type="Proteomes" id="UP000027135"/>
    </source>
</evidence>
<keyword evidence="2" id="KW-1185">Reference proteome</keyword>
<dbReference type="EMBL" id="KK869092">
    <property type="protein sequence ID" value="KDR10956.1"/>
    <property type="molecule type" value="Genomic_DNA"/>
</dbReference>
<reference evidence="1 2" key="1">
    <citation type="journal article" date="2014" name="Nat. Commun.">
        <title>Molecular traces of alternative social organization in a termite genome.</title>
        <authorList>
            <person name="Terrapon N."/>
            <person name="Li C."/>
            <person name="Robertson H.M."/>
            <person name="Ji L."/>
            <person name="Meng X."/>
            <person name="Booth W."/>
            <person name="Chen Z."/>
            <person name="Childers C.P."/>
            <person name="Glastad K.M."/>
            <person name="Gokhale K."/>
            <person name="Gowin J."/>
            <person name="Gronenberg W."/>
            <person name="Hermansen R.A."/>
            <person name="Hu H."/>
            <person name="Hunt B.G."/>
            <person name="Huylmans A.K."/>
            <person name="Khalil S.M."/>
            <person name="Mitchell R.D."/>
            <person name="Munoz-Torres M.C."/>
            <person name="Mustard J.A."/>
            <person name="Pan H."/>
            <person name="Reese J.T."/>
            <person name="Scharf M.E."/>
            <person name="Sun F."/>
            <person name="Vogel H."/>
            <person name="Xiao J."/>
            <person name="Yang W."/>
            <person name="Yang Z."/>
            <person name="Yang Z."/>
            <person name="Zhou J."/>
            <person name="Zhu J."/>
            <person name="Brent C.S."/>
            <person name="Elsik C.G."/>
            <person name="Goodisman M.A."/>
            <person name="Liberles D.A."/>
            <person name="Roe R.M."/>
            <person name="Vargo E.L."/>
            <person name="Vilcinskas A."/>
            <person name="Wang J."/>
            <person name="Bornberg-Bauer E."/>
            <person name="Korb J."/>
            <person name="Zhang G."/>
            <person name="Liebig J."/>
        </authorList>
    </citation>
    <scope>NUCLEOTIDE SEQUENCE [LARGE SCALE GENOMIC DNA]</scope>
    <source>
        <tissue evidence="1">Whole organism</tissue>
    </source>
</reference>
<proteinExistence type="predicted"/>
<gene>
    <name evidence="1" type="ORF">L798_15336</name>
</gene>
<accession>A0A067QQV5</accession>
<sequence>MLKISFWMRSLIPTILRHLPFPSSDSRKILLTVVNTAALSYRNFDSGNSTHLEEDVNLPFHQVQMPPCNEVMGSVGLWLPTPSGGVKFHFAGTLPSGSRNVPQASTGTKITNHHINNNIRDEHGGRELRECPGLQAA</sequence>
<dbReference type="Proteomes" id="UP000027135">
    <property type="component" value="Unassembled WGS sequence"/>
</dbReference>
<evidence type="ECO:0000313" key="1">
    <source>
        <dbReference type="EMBL" id="KDR10956.1"/>
    </source>
</evidence>